<feature type="domain" description="Carbohydrate kinase PfkB" evidence="5">
    <location>
        <begin position="96"/>
        <end position="129"/>
    </location>
</feature>
<keyword evidence="4" id="KW-0732">Signal</keyword>
<feature type="signal peptide" evidence="4">
    <location>
        <begin position="1"/>
        <end position="17"/>
    </location>
</feature>
<keyword evidence="3 6" id="KW-0418">Kinase</keyword>
<accession>A0AAN8V6X2</accession>
<keyword evidence="2" id="KW-0808">Transferase</keyword>
<evidence type="ECO:0000256" key="4">
    <source>
        <dbReference type="SAM" id="SignalP"/>
    </source>
</evidence>
<keyword evidence="7" id="KW-1185">Reference proteome</keyword>
<dbReference type="SUPFAM" id="SSF53613">
    <property type="entry name" value="Ribokinase-like"/>
    <property type="match status" value="1"/>
</dbReference>
<evidence type="ECO:0000313" key="6">
    <source>
        <dbReference type="EMBL" id="KAK6927864.1"/>
    </source>
</evidence>
<dbReference type="GO" id="GO:0008865">
    <property type="term" value="F:fructokinase activity"/>
    <property type="evidence" value="ECO:0007669"/>
    <property type="project" value="TreeGrafter"/>
</dbReference>
<protein>
    <submittedName>
        <fullName evidence="6">Carbohydrate kinase PfkB</fullName>
    </submittedName>
</protein>
<evidence type="ECO:0000259" key="5">
    <source>
        <dbReference type="Pfam" id="PF00294"/>
    </source>
</evidence>
<evidence type="ECO:0000256" key="2">
    <source>
        <dbReference type="ARBA" id="ARBA00022679"/>
    </source>
</evidence>
<dbReference type="EMBL" id="JBAMMX010000014">
    <property type="protein sequence ID" value="KAK6927864.1"/>
    <property type="molecule type" value="Genomic_DNA"/>
</dbReference>
<name>A0AAN8V6X2_9MAGN</name>
<dbReference type="PANTHER" id="PTHR43085:SF7">
    <property type="entry name" value="FRUCTOKINASE-7-RELATED"/>
    <property type="match status" value="1"/>
</dbReference>
<dbReference type="Proteomes" id="UP001370490">
    <property type="component" value="Unassembled WGS sequence"/>
</dbReference>
<evidence type="ECO:0000313" key="7">
    <source>
        <dbReference type="Proteomes" id="UP001370490"/>
    </source>
</evidence>
<sequence>MALHSGALCFNIAAASAALTSNPRDALGSWGNRISTSGFCRLSTVKASPFSSPPPLFPSIPPFRFQGKALAGDNGSSVANDSSLVVCFGEIGLSLAESAAFKKAPGGAPANVAVGISRLGGSSAFIGKTSVEDGQIREFIEKSYMVASQVQSHENQMNPQWQPIKLHNSVKSVQLNNVTNVQNNSLFSLSASPALQQNMMNSLQPISNLDLGQGASLTGTTLQSASTPFCCSISLNTRALAPLCLGILRRSVLVFSHLRMLEIVDIKRQVVHQLSVSEQPRERLVEVVKSMSQKASSASVSDIGSVMAGSAPGNESRAAIGEGLVAMMKCRLQARNFVTILGKRKIRHYTSTMPLNVVSSVGLAGLTNIPNIGPVKRAQELAAKMGFHQDPEFVPLINMFLGQLTTDFAIQQKSFKAPLRLDALGRESWDLYSHGKPDPVCKRVKRSRVAQPILIICVDLGKRVRLDHRVAEDEFGYMLADILKENNVNHEGMRFDPGARTA</sequence>
<comment type="similarity">
    <text evidence="1">Belongs to the carbohydrate kinase PfkB family.</text>
</comment>
<dbReference type="PANTHER" id="PTHR43085">
    <property type="entry name" value="HEXOKINASE FAMILY MEMBER"/>
    <property type="match status" value="1"/>
</dbReference>
<dbReference type="InterPro" id="IPR050306">
    <property type="entry name" value="PfkB_Carbo_kinase"/>
</dbReference>
<dbReference type="GO" id="GO:0005829">
    <property type="term" value="C:cytosol"/>
    <property type="evidence" value="ECO:0007669"/>
    <property type="project" value="TreeGrafter"/>
</dbReference>
<dbReference type="GO" id="GO:0006000">
    <property type="term" value="P:fructose metabolic process"/>
    <property type="evidence" value="ECO:0007669"/>
    <property type="project" value="TreeGrafter"/>
</dbReference>
<evidence type="ECO:0000256" key="1">
    <source>
        <dbReference type="ARBA" id="ARBA00010688"/>
    </source>
</evidence>
<dbReference type="InterPro" id="IPR029056">
    <property type="entry name" value="Ribokinase-like"/>
</dbReference>
<reference evidence="6 7" key="1">
    <citation type="submission" date="2023-12" db="EMBL/GenBank/DDBJ databases">
        <title>A high-quality genome assembly for Dillenia turbinata (Dilleniales).</title>
        <authorList>
            <person name="Chanderbali A."/>
        </authorList>
    </citation>
    <scope>NUCLEOTIDE SEQUENCE [LARGE SCALE GENOMIC DNA]</scope>
    <source>
        <strain evidence="6">LSX21</strain>
        <tissue evidence="6">Leaf</tissue>
    </source>
</reference>
<feature type="chain" id="PRO_5042949336" evidence="4">
    <location>
        <begin position="18"/>
        <end position="502"/>
    </location>
</feature>
<gene>
    <name evidence="6" type="ORF">RJ641_006455</name>
</gene>
<dbReference type="Pfam" id="PF00294">
    <property type="entry name" value="PfkB"/>
    <property type="match status" value="1"/>
</dbReference>
<organism evidence="6 7">
    <name type="scientific">Dillenia turbinata</name>
    <dbReference type="NCBI Taxonomy" id="194707"/>
    <lineage>
        <taxon>Eukaryota</taxon>
        <taxon>Viridiplantae</taxon>
        <taxon>Streptophyta</taxon>
        <taxon>Embryophyta</taxon>
        <taxon>Tracheophyta</taxon>
        <taxon>Spermatophyta</taxon>
        <taxon>Magnoliopsida</taxon>
        <taxon>eudicotyledons</taxon>
        <taxon>Gunneridae</taxon>
        <taxon>Pentapetalae</taxon>
        <taxon>Dilleniales</taxon>
        <taxon>Dilleniaceae</taxon>
        <taxon>Dillenia</taxon>
    </lineage>
</organism>
<dbReference type="InterPro" id="IPR011611">
    <property type="entry name" value="PfkB_dom"/>
</dbReference>
<dbReference type="Gene3D" id="3.40.1190.30">
    <property type="match status" value="1"/>
</dbReference>
<dbReference type="AlphaFoldDB" id="A0AAN8V6X2"/>
<comment type="caution">
    <text evidence="6">The sequence shown here is derived from an EMBL/GenBank/DDBJ whole genome shotgun (WGS) entry which is preliminary data.</text>
</comment>
<evidence type="ECO:0000256" key="3">
    <source>
        <dbReference type="ARBA" id="ARBA00022777"/>
    </source>
</evidence>
<proteinExistence type="inferred from homology"/>